<evidence type="ECO:0000256" key="1">
    <source>
        <dbReference type="ARBA" id="ARBA00022528"/>
    </source>
</evidence>
<accession>A0A8T0HHJ2</accession>
<comment type="caution">
    <text evidence="8">The sequence shown here is derived from an EMBL/GenBank/DDBJ whole genome shotgun (WGS) entry which is preliminary data.</text>
</comment>
<feature type="domain" description="Methyltransferase type 11" evidence="7">
    <location>
        <begin position="205"/>
        <end position="304"/>
    </location>
</feature>
<keyword evidence="3" id="KW-0934">Plastid</keyword>
<evidence type="ECO:0000256" key="2">
    <source>
        <dbReference type="ARBA" id="ARBA00022603"/>
    </source>
</evidence>
<evidence type="ECO:0000259" key="7">
    <source>
        <dbReference type="Pfam" id="PF08241"/>
    </source>
</evidence>
<keyword evidence="9" id="KW-1185">Reference proteome</keyword>
<keyword evidence="5" id="KW-0809">Transit peptide</keyword>
<sequence length="374" mass="40864">MAMILSSKLETCASSLLQSSVLRPCEPTCSCLAVVPFQGSKSLGVLRNEGHSKFANERSRGFFVSTRATVTTYIDVDSESSSQEDEETSTSELLCCPICFRPLSRVGPTGLTSAAIRSSGFSCKSCRKGFVNEDVYLDLTILEGNKVYDESTTPGAEIFRSPLVSFVYERGWRNSFFWANFPGPDEEFKMAQDYFKPVAGGVLIDVSCGSGLFTRRFAQSGDYKSVIASDFSENMLRQTDQFIKQDASLATLNIALVRADVARLPFATGSIDAIHAGAALHCWPSPASAMAEISRVLKPGGVFVGTTFVIPIPVVDFGIRDVRRAIKGVINSSSIHFFEESELEELCGTCGLVEYSRIRRGQFIMISAKRAQNI</sequence>
<keyword evidence="2" id="KW-0489">Methyltransferase</keyword>
<dbReference type="Pfam" id="PF08241">
    <property type="entry name" value="Methyltransf_11"/>
    <property type="match status" value="1"/>
</dbReference>
<evidence type="ECO:0000256" key="3">
    <source>
        <dbReference type="ARBA" id="ARBA00022640"/>
    </source>
</evidence>
<gene>
    <name evidence="8" type="ORF">KC19_6G180500</name>
</gene>
<evidence type="ECO:0000313" key="9">
    <source>
        <dbReference type="Proteomes" id="UP000822688"/>
    </source>
</evidence>
<dbReference type="GO" id="GO:0032259">
    <property type="term" value="P:methylation"/>
    <property type="evidence" value="ECO:0007669"/>
    <property type="project" value="UniProtKB-KW"/>
</dbReference>
<dbReference type="PANTHER" id="PTHR43591">
    <property type="entry name" value="METHYLTRANSFERASE"/>
    <property type="match status" value="1"/>
</dbReference>
<name>A0A8T0HHJ2_CERPU</name>
<dbReference type="FunFam" id="3.40.50.150:FF:000144">
    <property type="entry name" value="Putative methyltransferase, chloroplastic"/>
    <property type="match status" value="1"/>
</dbReference>
<evidence type="ECO:0000313" key="8">
    <source>
        <dbReference type="EMBL" id="KAG0570685.1"/>
    </source>
</evidence>
<dbReference type="PANTHER" id="PTHR43591:SF99">
    <property type="entry name" value="OS06G0646000 PROTEIN"/>
    <property type="match status" value="1"/>
</dbReference>
<dbReference type="AlphaFoldDB" id="A0A8T0HHJ2"/>
<dbReference type="GO" id="GO:0008757">
    <property type="term" value="F:S-adenosylmethionine-dependent methyltransferase activity"/>
    <property type="evidence" value="ECO:0007669"/>
    <property type="project" value="InterPro"/>
</dbReference>
<dbReference type="Gene3D" id="3.40.50.150">
    <property type="entry name" value="Vaccinia Virus protein VP39"/>
    <property type="match status" value="1"/>
</dbReference>
<dbReference type="InterPro" id="IPR013216">
    <property type="entry name" value="Methyltransf_11"/>
</dbReference>
<keyword evidence="1" id="KW-0150">Chloroplast</keyword>
<reference evidence="8 9" key="1">
    <citation type="submission" date="2020-06" db="EMBL/GenBank/DDBJ databases">
        <title>WGS assembly of Ceratodon purpureus strain R40.</title>
        <authorList>
            <person name="Carey S.B."/>
            <person name="Jenkins J."/>
            <person name="Shu S."/>
            <person name="Lovell J.T."/>
            <person name="Sreedasyam A."/>
            <person name="Maumus F."/>
            <person name="Tiley G.P."/>
            <person name="Fernandez-Pozo N."/>
            <person name="Barry K."/>
            <person name="Chen C."/>
            <person name="Wang M."/>
            <person name="Lipzen A."/>
            <person name="Daum C."/>
            <person name="Saski C.A."/>
            <person name="Payton A.C."/>
            <person name="Mcbreen J.C."/>
            <person name="Conrad R.E."/>
            <person name="Kollar L.M."/>
            <person name="Olsson S."/>
            <person name="Huttunen S."/>
            <person name="Landis J.B."/>
            <person name="Wickett N.J."/>
            <person name="Johnson M.G."/>
            <person name="Rensing S.A."/>
            <person name="Grimwood J."/>
            <person name="Schmutz J."/>
            <person name="Mcdaniel S.F."/>
        </authorList>
    </citation>
    <scope>NUCLEOTIDE SEQUENCE [LARGE SCALE GENOMIC DNA]</scope>
    <source>
        <strain evidence="8 9">R40</strain>
    </source>
</reference>
<comment type="subcellular location">
    <subcellularLocation>
        <location evidence="6">Plastid</location>
        <location evidence="6">Chloroplast</location>
        <location evidence="6">Plastoglobule</location>
    </subcellularLocation>
</comment>
<evidence type="ECO:0000256" key="4">
    <source>
        <dbReference type="ARBA" id="ARBA00022679"/>
    </source>
</evidence>
<dbReference type="CDD" id="cd02440">
    <property type="entry name" value="AdoMet_MTases"/>
    <property type="match status" value="1"/>
</dbReference>
<evidence type="ECO:0000256" key="5">
    <source>
        <dbReference type="ARBA" id="ARBA00022946"/>
    </source>
</evidence>
<evidence type="ECO:0000256" key="6">
    <source>
        <dbReference type="ARBA" id="ARBA00060463"/>
    </source>
</evidence>
<dbReference type="EMBL" id="CM026427">
    <property type="protein sequence ID" value="KAG0570685.1"/>
    <property type="molecule type" value="Genomic_DNA"/>
</dbReference>
<dbReference type="Proteomes" id="UP000822688">
    <property type="component" value="Chromosome 6"/>
</dbReference>
<dbReference type="InterPro" id="IPR029063">
    <property type="entry name" value="SAM-dependent_MTases_sf"/>
</dbReference>
<organism evidence="8 9">
    <name type="scientific">Ceratodon purpureus</name>
    <name type="common">Fire moss</name>
    <name type="synonym">Dicranum purpureum</name>
    <dbReference type="NCBI Taxonomy" id="3225"/>
    <lineage>
        <taxon>Eukaryota</taxon>
        <taxon>Viridiplantae</taxon>
        <taxon>Streptophyta</taxon>
        <taxon>Embryophyta</taxon>
        <taxon>Bryophyta</taxon>
        <taxon>Bryophytina</taxon>
        <taxon>Bryopsida</taxon>
        <taxon>Dicranidae</taxon>
        <taxon>Pseudoditrichales</taxon>
        <taxon>Ditrichaceae</taxon>
        <taxon>Ceratodon</taxon>
    </lineage>
</organism>
<dbReference type="GO" id="GO:0010287">
    <property type="term" value="C:plastoglobule"/>
    <property type="evidence" value="ECO:0007669"/>
    <property type="project" value="UniProtKB-SubCell"/>
</dbReference>
<proteinExistence type="predicted"/>
<protein>
    <recommendedName>
        <fullName evidence="7">Methyltransferase type 11 domain-containing protein</fullName>
    </recommendedName>
</protein>
<dbReference type="SUPFAM" id="SSF53335">
    <property type="entry name" value="S-adenosyl-L-methionine-dependent methyltransferases"/>
    <property type="match status" value="1"/>
</dbReference>
<keyword evidence="4" id="KW-0808">Transferase</keyword>